<gene>
    <name evidence="1" type="ORF">Glove_321g48</name>
</gene>
<evidence type="ECO:0000313" key="1">
    <source>
        <dbReference type="EMBL" id="RHZ64639.1"/>
    </source>
</evidence>
<dbReference type="EMBL" id="PQFF01000293">
    <property type="protein sequence ID" value="RHZ64639.1"/>
    <property type="molecule type" value="Genomic_DNA"/>
</dbReference>
<protein>
    <submittedName>
        <fullName evidence="1">Uncharacterized protein</fullName>
    </submittedName>
</protein>
<proteinExistence type="predicted"/>
<accession>A0A397HNC0</accession>
<name>A0A397HNC0_9GLOM</name>
<dbReference type="AlphaFoldDB" id="A0A397HNC0"/>
<evidence type="ECO:0000313" key="2">
    <source>
        <dbReference type="Proteomes" id="UP000266861"/>
    </source>
</evidence>
<keyword evidence="2" id="KW-1185">Reference proteome</keyword>
<organism evidence="1 2">
    <name type="scientific">Diversispora epigaea</name>
    <dbReference type="NCBI Taxonomy" id="1348612"/>
    <lineage>
        <taxon>Eukaryota</taxon>
        <taxon>Fungi</taxon>
        <taxon>Fungi incertae sedis</taxon>
        <taxon>Mucoromycota</taxon>
        <taxon>Glomeromycotina</taxon>
        <taxon>Glomeromycetes</taxon>
        <taxon>Diversisporales</taxon>
        <taxon>Diversisporaceae</taxon>
        <taxon>Diversispora</taxon>
    </lineage>
</organism>
<reference evidence="1 2" key="1">
    <citation type="submission" date="2018-08" db="EMBL/GenBank/DDBJ databases">
        <title>Genome and evolution of the arbuscular mycorrhizal fungus Diversispora epigaea (formerly Glomus versiforme) and its bacterial endosymbionts.</title>
        <authorList>
            <person name="Sun X."/>
            <person name="Fei Z."/>
            <person name="Harrison M."/>
        </authorList>
    </citation>
    <scope>NUCLEOTIDE SEQUENCE [LARGE SCALE GENOMIC DNA]</scope>
    <source>
        <strain evidence="1 2">IT104</strain>
    </source>
</reference>
<sequence length="210" mass="24889">MSIIFIYRIITNLWNNYRLTDNYELQNYRFSFIEILNNYDTGSNIITLNSQLRVPSLQFRKRVFGNDLEEKDIESDNEKNKKDAKNEIKTIIKTIDFKFSLNYNEYLLVQIIVKFILTKWLNSIYKSRQATAQIRNSGKLSKDLCRKKLCRIKAAKELFRKNNSNITNYNKKLLLRMLADRTFHLSEISDTGEEDNSKTVVNVYELSNDL</sequence>
<comment type="caution">
    <text evidence="1">The sequence shown here is derived from an EMBL/GenBank/DDBJ whole genome shotgun (WGS) entry which is preliminary data.</text>
</comment>
<dbReference type="Proteomes" id="UP000266861">
    <property type="component" value="Unassembled WGS sequence"/>
</dbReference>